<keyword evidence="2" id="KW-1185">Reference proteome</keyword>
<name>A0A285NXC5_9BACI</name>
<accession>A0A285NXC5</accession>
<evidence type="ECO:0000313" key="2">
    <source>
        <dbReference type="Proteomes" id="UP000219356"/>
    </source>
</evidence>
<dbReference type="AlphaFoldDB" id="A0A285NXC5"/>
<reference evidence="2" key="1">
    <citation type="submission" date="2017-09" db="EMBL/GenBank/DDBJ databases">
        <authorList>
            <person name="Varghese N."/>
            <person name="Submissions S."/>
        </authorList>
    </citation>
    <scope>NUCLEOTIDE SEQUENCE [LARGE SCALE GENOMIC DNA]</scope>
    <source>
        <strain evidence="2">CGMCC 1.8913</strain>
    </source>
</reference>
<organism evidence="1 2">
    <name type="scientific">Terribacillus aidingensis</name>
    <dbReference type="NCBI Taxonomy" id="586416"/>
    <lineage>
        <taxon>Bacteria</taxon>
        <taxon>Bacillati</taxon>
        <taxon>Bacillota</taxon>
        <taxon>Bacilli</taxon>
        <taxon>Bacillales</taxon>
        <taxon>Bacillaceae</taxon>
        <taxon>Terribacillus</taxon>
    </lineage>
</organism>
<evidence type="ECO:0000313" key="1">
    <source>
        <dbReference type="EMBL" id="SNZ14130.1"/>
    </source>
</evidence>
<dbReference type="Proteomes" id="UP000219356">
    <property type="component" value="Unassembled WGS sequence"/>
</dbReference>
<protein>
    <submittedName>
        <fullName evidence="1">Uncharacterized protein</fullName>
    </submittedName>
</protein>
<gene>
    <name evidence="1" type="ORF">SAMN05421503_2238</name>
</gene>
<dbReference type="EMBL" id="OBEK01000003">
    <property type="protein sequence ID" value="SNZ14130.1"/>
    <property type="molecule type" value="Genomic_DNA"/>
</dbReference>
<dbReference type="RefSeq" id="WP_097042139.1">
    <property type="nucleotide sequence ID" value="NZ_OBEK01000003.1"/>
</dbReference>
<sequence length="133" mass="15236">MTVLTKTESLDKVLAEMNMRSKKKRARKKFIKQAMQQLETEKDTAAVKAEAPLAETKTATAYAYHKLPVGFMIKTGKQHFPEEAVFRFYYNQNHPEEYKNKDLLTERFQTLVEAASGSTKTSLIEALDQQTSK</sequence>
<dbReference type="OrthoDB" id="2874322at2"/>
<proteinExistence type="predicted"/>